<protein>
    <recommendedName>
        <fullName evidence="1">MoxR-vWA-beta-propeller ternary system domain-containing protein</fullName>
    </recommendedName>
</protein>
<dbReference type="RefSeq" id="WP_074958245.1">
    <property type="nucleotide sequence ID" value="NZ_BJXR01000040.1"/>
</dbReference>
<evidence type="ECO:0000259" key="1">
    <source>
        <dbReference type="Pfam" id="PF19921"/>
    </source>
</evidence>
<proteinExistence type="predicted"/>
<gene>
    <name evidence="2" type="ORF">MFU01_57510</name>
    <name evidence="3" type="ORF">SAMN05443572_112237</name>
</gene>
<dbReference type="Proteomes" id="UP000183760">
    <property type="component" value="Unassembled WGS sequence"/>
</dbReference>
<accession>A0A511T958</accession>
<dbReference type="OrthoDB" id="5383096at2"/>
<dbReference type="Pfam" id="PF19921">
    <property type="entry name" value="bpX5"/>
    <property type="match status" value="1"/>
</dbReference>
<dbReference type="EMBL" id="FOIB01000012">
    <property type="protein sequence ID" value="SEU37786.1"/>
    <property type="molecule type" value="Genomic_DNA"/>
</dbReference>
<comment type="caution">
    <text evidence="2">The sequence shown here is derived from an EMBL/GenBank/DDBJ whole genome shotgun (WGS) entry which is preliminary data.</text>
</comment>
<evidence type="ECO:0000313" key="5">
    <source>
        <dbReference type="Proteomes" id="UP000321514"/>
    </source>
</evidence>
<reference evidence="3 4" key="1">
    <citation type="submission" date="2016-10" db="EMBL/GenBank/DDBJ databases">
        <authorList>
            <person name="Varghese N."/>
            <person name="Submissions S."/>
        </authorList>
    </citation>
    <scope>NUCLEOTIDE SEQUENCE [LARGE SCALE GENOMIC DNA]</scope>
    <source>
        <strain evidence="3 4">DSM 16525</strain>
    </source>
</reference>
<dbReference type="InterPro" id="IPR045548">
    <property type="entry name" value="bpX5"/>
</dbReference>
<feature type="domain" description="MoxR-vWA-beta-propeller ternary system" evidence="1">
    <location>
        <begin position="11"/>
        <end position="141"/>
    </location>
</feature>
<evidence type="ECO:0000313" key="4">
    <source>
        <dbReference type="Proteomes" id="UP000183760"/>
    </source>
</evidence>
<name>A0A511T958_MYXFU</name>
<keyword evidence="4" id="KW-1185">Reference proteome</keyword>
<sequence length="151" mass="15760">MSGETQGALPVRWGPRAQPLEPLAVVGVGYVARALARRVLLEDDARLSSWNGVAGRGVLVLLGAVESLPWVDGVTYLGREVSAPSLLLPCALAPEVLVSVLERALLSRVEVGGTPWAVLPSGPWLLSVASARPVHRATLAAWLADEEGGAS</sequence>
<dbReference type="EMBL" id="BJXR01000040">
    <property type="protein sequence ID" value="GEN10714.1"/>
    <property type="molecule type" value="Genomic_DNA"/>
</dbReference>
<evidence type="ECO:0000313" key="3">
    <source>
        <dbReference type="EMBL" id="SEU37786.1"/>
    </source>
</evidence>
<reference evidence="2 5" key="2">
    <citation type="submission" date="2019-07" db="EMBL/GenBank/DDBJ databases">
        <title>Whole genome shotgun sequence of Myxococcus fulvus NBRC 100333.</title>
        <authorList>
            <person name="Hosoyama A."/>
            <person name="Uohara A."/>
            <person name="Ohji S."/>
            <person name="Ichikawa N."/>
        </authorList>
    </citation>
    <scope>NUCLEOTIDE SEQUENCE [LARGE SCALE GENOMIC DNA]</scope>
    <source>
        <strain evidence="2 5">NBRC 100333</strain>
    </source>
</reference>
<dbReference type="Proteomes" id="UP000321514">
    <property type="component" value="Unassembled WGS sequence"/>
</dbReference>
<evidence type="ECO:0000313" key="2">
    <source>
        <dbReference type="EMBL" id="GEN10714.1"/>
    </source>
</evidence>
<dbReference type="AlphaFoldDB" id="A0A511T958"/>
<organism evidence="2 5">
    <name type="scientific">Myxococcus fulvus</name>
    <dbReference type="NCBI Taxonomy" id="33"/>
    <lineage>
        <taxon>Bacteria</taxon>
        <taxon>Pseudomonadati</taxon>
        <taxon>Myxococcota</taxon>
        <taxon>Myxococcia</taxon>
        <taxon>Myxococcales</taxon>
        <taxon>Cystobacterineae</taxon>
        <taxon>Myxococcaceae</taxon>
        <taxon>Myxococcus</taxon>
    </lineage>
</organism>